<reference evidence="1 2" key="1">
    <citation type="submission" date="2014-10" db="EMBL/GenBank/DDBJ databases">
        <title>Pan-genome analysis of Brazilian lineage A amoebal mimiviruses.</title>
        <authorList>
            <person name="Assis F.L."/>
            <person name="Abrahao J.S."/>
            <person name="Kroon E.G."/>
            <person name="Dornas F.P."/>
            <person name="Andrade K.R."/>
            <person name="Borato P.V.M."/>
            <person name="Pilotto M.R."/>
            <person name="Benamar S."/>
            <person name="LaScola B."/>
            <person name="Colson P."/>
        </authorList>
    </citation>
    <scope>NUCLEOTIDE SEQUENCE [LARGE SCALE GENOMIC DNA]</scope>
    <source>
        <strain evidence="1 2">Kroon</strain>
    </source>
</reference>
<evidence type="ECO:0000313" key="1">
    <source>
        <dbReference type="EMBL" id="AKI79831.1"/>
    </source>
</evidence>
<dbReference type="Proteomes" id="UP000240461">
    <property type="component" value="Segment"/>
</dbReference>
<protein>
    <submittedName>
        <fullName evidence="1">Uncharacterized protein</fullName>
    </submittedName>
</protein>
<dbReference type="KEGG" id="vg:80513629"/>
<organism evidence="1 2">
    <name type="scientific">Acanthamoeba polyphaga mimivirus Kroon</name>
    <dbReference type="NCBI Taxonomy" id="3069720"/>
    <lineage>
        <taxon>Viruses</taxon>
        <taxon>Varidnaviria</taxon>
        <taxon>Bamfordvirae</taxon>
        <taxon>Nucleocytoviricota</taxon>
        <taxon>Megaviricetes</taxon>
        <taxon>Imitervirales</taxon>
        <taxon>Mimiviridae</taxon>
        <taxon>Megamimivirinae</taxon>
        <taxon>Mimivirus</taxon>
        <taxon>Mimivirus lagoaense</taxon>
    </lineage>
</organism>
<evidence type="ECO:0000313" key="2">
    <source>
        <dbReference type="Proteomes" id="UP000240461"/>
    </source>
</evidence>
<dbReference type="EMBL" id="KM982402">
    <property type="protein sequence ID" value="AKI79831.1"/>
    <property type="molecule type" value="Genomic_DNA"/>
</dbReference>
<name>A0A0G2Y9M4_9VIRU</name>
<proteinExistence type="predicted"/>
<sequence length="175" mass="20057">MSLNGPGVYHLNSDKIAYKAVYCRKINSTDKNHKWFKSVATLRIKKDTTIVVPQTWSSRHNGLMRTGEAHVEAIEDLDEMEINTNEYECISSGIKGPHVKIGYDENGIMYGLGIYSADEQIALYKLQRETPNYSYRIGEIIKSIRPLDKRPGVYDGEGIFCYEQKSQAKESEEYY</sequence>
<accession>A0A0G2Y9M4</accession>
<keyword evidence="2" id="KW-1185">Reference proteome</keyword>